<feature type="region of interest" description="Disordered" evidence="1">
    <location>
        <begin position="439"/>
        <end position="506"/>
    </location>
</feature>
<dbReference type="Proteomes" id="UP001595912">
    <property type="component" value="Unassembled WGS sequence"/>
</dbReference>
<keyword evidence="2" id="KW-0472">Membrane</keyword>
<evidence type="ECO:0000256" key="1">
    <source>
        <dbReference type="SAM" id="MobiDB-lite"/>
    </source>
</evidence>
<feature type="region of interest" description="Disordered" evidence="1">
    <location>
        <begin position="222"/>
        <end position="281"/>
    </location>
</feature>
<evidence type="ECO:0008006" key="5">
    <source>
        <dbReference type="Google" id="ProtNLM"/>
    </source>
</evidence>
<feature type="compositionally biased region" description="Basic and acidic residues" evidence="1">
    <location>
        <begin position="244"/>
        <end position="255"/>
    </location>
</feature>
<evidence type="ECO:0000256" key="2">
    <source>
        <dbReference type="SAM" id="Phobius"/>
    </source>
</evidence>
<feature type="compositionally biased region" description="Low complexity" evidence="1">
    <location>
        <begin position="256"/>
        <end position="266"/>
    </location>
</feature>
<comment type="caution">
    <text evidence="3">The sequence shown here is derived from an EMBL/GenBank/DDBJ whole genome shotgun (WGS) entry which is preliminary data.</text>
</comment>
<keyword evidence="4" id="KW-1185">Reference proteome</keyword>
<dbReference type="EMBL" id="JBHSIU010000013">
    <property type="protein sequence ID" value="MFC4998848.1"/>
    <property type="molecule type" value="Genomic_DNA"/>
</dbReference>
<keyword evidence="2" id="KW-1133">Transmembrane helix</keyword>
<sequence>MSTDHAARTGAAGNSGGRHARPATPADLVDEAAVRMAAYDFGGAYQLLVEVRSRILQGVEVEHTDAADATRMLAEAMLSLGQIDDAAAVIADLAAWPSLGPYQTAMLAVTHARVLTAQDRLDEAAAQYRAVAQRRPPAGDPGRWPALLAAAGAATIAADGHPATAEPALTRAYTCLADEYGTSPVDVLRIGVELTQLRMRLGGHDTAWHLATTLLPAAVAEHGRQHPLTRQLTATVDRLATPRRGQDSAHERPPDTADTQADTAPASGGRDTPTVPAPARWSRSVRSVRSVGRGPYAASWRSLPYWMLLAAVVLLGAASAAVITTLVIAGPDAARAPTAGSRSTPSRAAWTPVYAPAKDVRIVRDTGATIDVAWTDPSGGTRPAIVFLAEDDGPATVAGTVQAAATSFRLTGLDAHAHRYCVSVALAYSPTDVARSADACTARPTSTQNSRNSGNPTSSPTSSPPTSRRRPAHRRRRVLPSRARHTASTRPTTSAPHLTRTAVTPW</sequence>
<accession>A0ABV9VU88</accession>
<evidence type="ECO:0000313" key="3">
    <source>
        <dbReference type="EMBL" id="MFC4998848.1"/>
    </source>
</evidence>
<protein>
    <recommendedName>
        <fullName evidence="5">Tetratricopeptide repeat protein</fullName>
    </recommendedName>
</protein>
<feature type="region of interest" description="Disordered" evidence="1">
    <location>
        <begin position="1"/>
        <end position="24"/>
    </location>
</feature>
<reference evidence="4" key="1">
    <citation type="journal article" date="2019" name="Int. J. Syst. Evol. Microbiol.">
        <title>The Global Catalogue of Microorganisms (GCM) 10K type strain sequencing project: providing services to taxonomists for standard genome sequencing and annotation.</title>
        <authorList>
            <consortium name="The Broad Institute Genomics Platform"/>
            <consortium name="The Broad Institute Genome Sequencing Center for Infectious Disease"/>
            <person name="Wu L."/>
            <person name="Ma J."/>
        </authorList>
    </citation>
    <scope>NUCLEOTIDE SEQUENCE [LARGE SCALE GENOMIC DNA]</scope>
    <source>
        <strain evidence="4">CGMCC 4.7152</strain>
    </source>
</reference>
<keyword evidence="2" id="KW-0812">Transmembrane</keyword>
<feature type="compositionally biased region" description="Basic residues" evidence="1">
    <location>
        <begin position="467"/>
        <end position="487"/>
    </location>
</feature>
<dbReference type="RefSeq" id="WP_380115099.1">
    <property type="nucleotide sequence ID" value="NZ_JBHSIU010000013.1"/>
</dbReference>
<proteinExistence type="predicted"/>
<feature type="compositionally biased region" description="Low complexity" evidence="1">
    <location>
        <begin position="449"/>
        <end position="466"/>
    </location>
</feature>
<evidence type="ECO:0000313" key="4">
    <source>
        <dbReference type="Proteomes" id="UP001595912"/>
    </source>
</evidence>
<organism evidence="3 4">
    <name type="scientific">Dactylosporangium cerinum</name>
    <dbReference type="NCBI Taxonomy" id="1434730"/>
    <lineage>
        <taxon>Bacteria</taxon>
        <taxon>Bacillati</taxon>
        <taxon>Actinomycetota</taxon>
        <taxon>Actinomycetes</taxon>
        <taxon>Micromonosporales</taxon>
        <taxon>Micromonosporaceae</taxon>
        <taxon>Dactylosporangium</taxon>
    </lineage>
</organism>
<feature type="transmembrane region" description="Helical" evidence="2">
    <location>
        <begin position="305"/>
        <end position="329"/>
    </location>
</feature>
<gene>
    <name evidence="3" type="ORF">ACFPIJ_13500</name>
</gene>
<name>A0ABV9VU88_9ACTN</name>